<comment type="caution">
    <text evidence="1">The sequence shown here is derived from an EMBL/GenBank/DDBJ whole genome shotgun (WGS) entry which is preliminary data.</text>
</comment>
<proteinExistence type="predicted"/>
<gene>
    <name evidence="1" type="ORF">FB567DRAFT_533755</name>
</gene>
<protein>
    <submittedName>
        <fullName evidence="1">Uncharacterized protein</fullName>
    </submittedName>
</protein>
<dbReference type="Proteomes" id="UP000813461">
    <property type="component" value="Unassembled WGS sequence"/>
</dbReference>
<organism evidence="1 2">
    <name type="scientific">Paraphoma chrysanthemicola</name>
    <dbReference type="NCBI Taxonomy" id="798071"/>
    <lineage>
        <taxon>Eukaryota</taxon>
        <taxon>Fungi</taxon>
        <taxon>Dikarya</taxon>
        <taxon>Ascomycota</taxon>
        <taxon>Pezizomycotina</taxon>
        <taxon>Dothideomycetes</taxon>
        <taxon>Pleosporomycetidae</taxon>
        <taxon>Pleosporales</taxon>
        <taxon>Pleosporineae</taxon>
        <taxon>Phaeosphaeriaceae</taxon>
        <taxon>Paraphoma</taxon>
    </lineage>
</organism>
<evidence type="ECO:0000313" key="2">
    <source>
        <dbReference type="Proteomes" id="UP000813461"/>
    </source>
</evidence>
<dbReference type="EMBL" id="JAGMVJ010000017">
    <property type="protein sequence ID" value="KAH7078368.1"/>
    <property type="molecule type" value="Genomic_DNA"/>
</dbReference>
<name>A0A8K0R0Q7_9PLEO</name>
<sequence>MTIFSRDPLPDRVKPVSPLARALCLVWLREDACSSTTSCQCPASSAPSRVTHLFFCSLSLALFHSFQRCSSLRLASRHDSLPTSSGFLEPRCSLSRHELFGCCVAGSAATALVLVLVLVTAAEEDFVRESESVEVVVIDFASAMAAMRWCACRVVGWCRCWEFSARAGGVEVNAQCAC</sequence>
<reference evidence="1" key="1">
    <citation type="journal article" date="2021" name="Nat. Commun.">
        <title>Genetic determinants of endophytism in the Arabidopsis root mycobiome.</title>
        <authorList>
            <person name="Mesny F."/>
            <person name="Miyauchi S."/>
            <person name="Thiergart T."/>
            <person name="Pickel B."/>
            <person name="Atanasova L."/>
            <person name="Karlsson M."/>
            <person name="Huettel B."/>
            <person name="Barry K.W."/>
            <person name="Haridas S."/>
            <person name="Chen C."/>
            <person name="Bauer D."/>
            <person name="Andreopoulos W."/>
            <person name="Pangilinan J."/>
            <person name="LaButti K."/>
            <person name="Riley R."/>
            <person name="Lipzen A."/>
            <person name="Clum A."/>
            <person name="Drula E."/>
            <person name="Henrissat B."/>
            <person name="Kohler A."/>
            <person name="Grigoriev I.V."/>
            <person name="Martin F.M."/>
            <person name="Hacquard S."/>
        </authorList>
    </citation>
    <scope>NUCLEOTIDE SEQUENCE</scope>
    <source>
        <strain evidence="1">MPI-SDFR-AT-0120</strain>
    </source>
</reference>
<dbReference type="AlphaFoldDB" id="A0A8K0R0Q7"/>
<keyword evidence="2" id="KW-1185">Reference proteome</keyword>
<evidence type="ECO:0000313" key="1">
    <source>
        <dbReference type="EMBL" id="KAH7078368.1"/>
    </source>
</evidence>
<accession>A0A8K0R0Q7</accession>